<dbReference type="KEGG" id="cfus:CYFUS_008557"/>
<keyword evidence="3" id="KW-0418">Kinase</keyword>
<dbReference type="InterPro" id="IPR008271">
    <property type="entry name" value="Ser/Thr_kinase_AS"/>
</dbReference>
<evidence type="ECO:0000256" key="2">
    <source>
        <dbReference type="ARBA" id="ARBA00022741"/>
    </source>
</evidence>
<feature type="region of interest" description="Disordered" evidence="5">
    <location>
        <begin position="406"/>
        <end position="465"/>
    </location>
</feature>
<dbReference type="Gene3D" id="3.30.200.20">
    <property type="entry name" value="Phosphorylase Kinase, domain 1"/>
    <property type="match status" value="1"/>
</dbReference>
<organism evidence="7 8">
    <name type="scientific">Cystobacter fuscus</name>
    <dbReference type="NCBI Taxonomy" id="43"/>
    <lineage>
        <taxon>Bacteria</taxon>
        <taxon>Pseudomonadati</taxon>
        <taxon>Myxococcota</taxon>
        <taxon>Myxococcia</taxon>
        <taxon>Myxococcales</taxon>
        <taxon>Cystobacterineae</taxon>
        <taxon>Archangiaceae</taxon>
        <taxon>Cystobacter</taxon>
    </lineage>
</organism>
<evidence type="ECO:0000256" key="3">
    <source>
        <dbReference type="ARBA" id="ARBA00022777"/>
    </source>
</evidence>
<dbReference type="EMBL" id="CP022098">
    <property type="protein sequence ID" value="ATB43078.1"/>
    <property type="molecule type" value="Genomic_DNA"/>
</dbReference>
<dbReference type="Gene3D" id="1.10.510.10">
    <property type="entry name" value="Transferase(Phosphotransferase) domain 1"/>
    <property type="match status" value="1"/>
</dbReference>
<evidence type="ECO:0000256" key="5">
    <source>
        <dbReference type="SAM" id="MobiDB-lite"/>
    </source>
</evidence>
<dbReference type="Pfam" id="PF00069">
    <property type="entry name" value="Pkinase"/>
    <property type="match status" value="1"/>
</dbReference>
<accession>A0A250JHK7</accession>
<dbReference type="SMART" id="SM00220">
    <property type="entry name" value="S_TKc"/>
    <property type="match status" value="1"/>
</dbReference>
<reference evidence="7 8" key="1">
    <citation type="submission" date="2017-06" db="EMBL/GenBank/DDBJ databases">
        <title>Sequencing and comparative analysis of myxobacterial genomes.</title>
        <authorList>
            <person name="Rupp O."/>
            <person name="Goesmann A."/>
            <person name="Sogaard-Andersen L."/>
        </authorList>
    </citation>
    <scope>NUCLEOTIDE SEQUENCE [LARGE SCALE GENOMIC DNA]</scope>
    <source>
        <strain evidence="7 8">DSM 52655</strain>
    </source>
</reference>
<feature type="region of interest" description="Disordered" evidence="5">
    <location>
        <begin position="596"/>
        <end position="615"/>
    </location>
</feature>
<evidence type="ECO:0000256" key="1">
    <source>
        <dbReference type="ARBA" id="ARBA00022679"/>
    </source>
</evidence>
<keyword evidence="2" id="KW-0547">Nucleotide-binding</keyword>
<dbReference type="InterPro" id="IPR000719">
    <property type="entry name" value="Prot_kinase_dom"/>
</dbReference>
<dbReference type="GO" id="GO:0005524">
    <property type="term" value="F:ATP binding"/>
    <property type="evidence" value="ECO:0007669"/>
    <property type="project" value="UniProtKB-KW"/>
</dbReference>
<dbReference type="PANTHER" id="PTHR43289:SF6">
    <property type="entry name" value="SERINE_THREONINE-PROTEIN KINASE NEKL-3"/>
    <property type="match status" value="1"/>
</dbReference>
<dbReference type="AlphaFoldDB" id="A0A250JHK7"/>
<feature type="region of interest" description="Disordered" evidence="5">
    <location>
        <begin position="306"/>
        <end position="345"/>
    </location>
</feature>
<dbReference type="RefSeq" id="WP_232537135.1">
    <property type="nucleotide sequence ID" value="NZ_CP022098.1"/>
</dbReference>
<evidence type="ECO:0000259" key="6">
    <source>
        <dbReference type="PROSITE" id="PS50011"/>
    </source>
</evidence>
<evidence type="ECO:0000313" key="7">
    <source>
        <dbReference type="EMBL" id="ATB43078.1"/>
    </source>
</evidence>
<gene>
    <name evidence="7" type="ORF">CYFUS_008557</name>
</gene>
<evidence type="ECO:0000256" key="4">
    <source>
        <dbReference type="ARBA" id="ARBA00022840"/>
    </source>
</evidence>
<name>A0A250JHK7_9BACT</name>
<evidence type="ECO:0000313" key="8">
    <source>
        <dbReference type="Proteomes" id="UP000217257"/>
    </source>
</evidence>
<feature type="compositionally biased region" description="Basic residues" evidence="5">
    <location>
        <begin position="314"/>
        <end position="323"/>
    </location>
</feature>
<dbReference type="SUPFAM" id="SSF56112">
    <property type="entry name" value="Protein kinase-like (PK-like)"/>
    <property type="match status" value="1"/>
</dbReference>
<proteinExistence type="predicted"/>
<dbReference type="PANTHER" id="PTHR43289">
    <property type="entry name" value="MITOGEN-ACTIVATED PROTEIN KINASE KINASE KINASE 20-RELATED"/>
    <property type="match status" value="1"/>
</dbReference>
<keyword evidence="1" id="KW-0808">Transferase</keyword>
<keyword evidence="4" id="KW-0067">ATP-binding</keyword>
<dbReference type="InterPro" id="IPR011009">
    <property type="entry name" value="Kinase-like_dom_sf"/>
</dbReference>
<sequence length="634" mass="69531">MELLACGAMNERDTPDLPPGTNVNGAIIEELVERGGYGTVYRARDKLTGLLFALKFVPLYRAKQWAEREGILAMPFQHKNLVQQVGFSYWPPVLPEFFCLKMIYVEGRPLDVWAWEENPDTWAVVGKVMGVSRGLAVVHDRQVVHRDVKEANIVVRDEDGEPVLLDFGAARREGQTTLTEGLFPPGTPNYRSPEAWRFGLEHWNDRRVTYRPGKADDQYALGVVLYRLLTRRFPFEVAWDDEASVQAVIHQEPLPPHIVNPNVPLVVSDVCMKLLEKTPEKRYPSVLELVKELTLLQARADATWQVPLHDGPRGPRRGRRAAAARKTPEAAVPPVEPTPATPTPASVAHVPVQALALQALRRAAVWMAVLVGVALAGGWLARRWQPESPPMESSAPSPTWKALLGQEVAPPWPPPEIERAAAPPPAKATPAVVASLVTRPKDDALKKQQAPSPPGDKKKKKKKGPLSTVATWCVGAAAAANTACPGAQVRPSPEAEACPEGAVETMKTLGIGIGEKVDVDVLPHVGLQPKFVSVREGLTSVKTAQTRGKLPVETILHGRFYFGEGRVYGRFTEARTPMGDTYKVCMQIITGEHTVKRGGGYEKPGPGTEMDSESTPDNVLIFSIQDLKAVDRFE</sequence>
<dbReference type="Proteomes" id="UP000217257">
    <property type="component" value="Chromosome"/>
</dbReference>
<dbReference type="GO" id="GO:0004674">
    <property type="term" value="F:protein serine/threonine kinase activity"/>
    <property type="evidence" value="ECO:0007669"/>
    <property type="project" value="TreeGrafter"/>
</dbReference>
<feature type="domain" description="Protein kinase" evidence="6">
    <location>
        <begin position="26"/>
        <end position="295"/>
    </location>
</feature>
<dbReference type="PROSITE" id="PS50011">
    <property type="entry name" value="PROTEIN_KINASE_DOM"/>
    <property type="match status" value="1"/>
</dbReference>
<dbReference type="PROSITE" id="PS00108">
    <property type="entry name" value="PROTEIN_KINASE_ST"/>
    <property type="match status" value="1"/>
</dbReference>
<protein>
    <recommendedName>
        <fullName evidence="6">Protein kinase domain-containing protein</fullName>
    </recommendedName>
</protein>
<dbReference type="CDD" id="cd14014">
    <property type="entry name" value="STKc_PknB_like"/>
    <property type="match status" value="1"/>
</dbReference>